<evidence type="ECO:0000256" key="1">
    <source>
        <dbReference type="SAM" id="MobiDB-lite"/>
    </source>
</evidence>
<dbReference type="RefSeq" id="WP_336604346.1">
    <property type="nucleotide sequence ID" value="NZ_JBFQGM010000010.1"/>
</dbReference>
<evidence type="ECO:0000256" key="2">
    <source>
        <dbReference type="SAM" id="Phobius"/>
    </source>
</evidence>
<gene>
    <name evidence="3" type="primary">csx18</name>
    <name evidence="3" type="ORF">AB0759_24565</name>
</gene>
<comment type="caution">
    <text evidence="3">The sequence shown here is derived from an EMBL/GenBank/DDBJ whole genome shotgun (WGS) entry which is preliminary data.</text>
</comment>
<keyword evidence="2" id="KW-0472">Membrane</keyword>
<dbReference type="Proteomes" id="UP001628874">
    <property type="component" value="Unassembled WGS sequence"/>
</dbReference>
<sequence>MSCSAAYYTPRISKDDKRSPIFMYVSPRVSTIRNTLVSVFTGGITLIILLIAPLGLAAVIINTLLLTLTTFAVSSVADRVIAWLEPQRRVEVLSSDSRRENTSRRRQSSLSRWWRG</sequence>
<protein>
    <submittedName>
        <fullName evidence="3">CRISPR-associated protein Csx18</fullName>
    </submittedName>
</protein>
<evidence type="ECO:0000313" key="4">
    <source>
        <dbReference type="Proteomes" id="UP001628874"/>
    </source>
</evidence>
<keyword evidence="2" id="KW-1133">Transmembrane helix</keyword>
<keyword evidence="4" id="KW-1185">Reference proteome</keyword>
<proteinExistence type="predicted"/>
<accession>A0ABW8WSL0</accession>
<name>A0ABW8WSL0_9CYAN</name>
<feature type="region of interest" description="Disordered" evidence="1">
    <location>
        <begin position="95"/>
        <end position="116"/>
    </location>
</feature>
<evidence type="ECO:0000313" key="3">
    <source>
        <dbReference type="EMBL" id="MFL9463790.1"/>
    </source>
</evidence>
<reference evidence="3 4" key="1">
    <citation type="submission" date="2024-07" db="EMBL/GenBank/DDBJ databases">
        <authorList>
            <person name="Tripathy S."/>
        </authorList>
    </citation>
    <scope>NUCLEOTIDE SEQUENCE [LARGE SCALE GENOMIC DNA]</scope>
    <source>
        <strain evidence="3 4">VB-61278_2</strain>
    </source>
</reference>
<dbReference type="EMBL" id="JBFQGM010000010">
    <property type="protein sequence ID" value="MFL9463790.1"/>
    <property type="molecule type" value="Genomic_DNA"/>
</dbReference>
<dbReference type="NCBIfam" id="NF040558">
    <property type="entry name" value="CAS_Csx18"/>
    <property type="match status" value="1"/>
</dbReference>
<organism evidence="3 4">
    <name type="scientific">Scytonema tolypothrichoides VB-61278_2</name>
    <dbReference type="NCBI Taxonomy" id="3232314"/>
    <lineage>
        <taxon>Bacteria</taxon>
        <taxon>Bacillati</taxon>
        <taxon>Cyanobacteriota</taxon>
        <taxon>Cyanophyceae</taxon>
        <taxon>Nostocales</taxon>
        <taxon>Scytonemataceae</taxon>
        <taxon>Scytonema</taxon>
    </lineage>
</organism>
<feature type="transmembrane region" description="Helical" evidence="2">
    <location>
        <begin position="36"/>
        <end position="58"/>
    </location>
</feature>
<keyword evidence="2" id="KW-0812">Transmembrane</keyword>